<dbReference type="PANTHER" id="PTHR42928">
    <property type="entry name" value="TRICARBOXYLATE-BINDING PROTEIN"/>
    <property type="match status" value="1"/>
</dbReference>
<dbReference type="Gene3D" id="3.40.190.150">
    <property type="entry name" value="Bordetella uptake gene, domain 1"/>
    <property type="match status" value="1"/>
</dbReference>
<proteinExistence type="inferred from homology"/>
<dbReference type="Gene3D" id="3.40.190.10">
    <property type="entry name" value="Periplasmic binding protein-like II"/>
    <property type="match status" value="1"/>
</dbReference>
<name>A0A7T6Z6J8_9BACI</name>
<keyword evidence="3" id="KW-1185">Reference proteome</keyword>
<dbReference type="EMBL" id="CP054705">
    <property type="protein sequence ID" value="QQK77814.1"/>
    <property type="molecule type" value="Genomic_DNA"/>
</dbReference>
<evidence type="ECO:0000313" key="2">
    <source>
        <dbReference type="EMBL" id="QQK77814.1"/>
    </source>
</evidence>
<evidence type="ECO:0000256" key="1">
    <source>
        <dbReference type="ARBA" id="ARBA00006987"/>
    </source>
</evidence>
<sequence>MGIDKSVFIINNPETFLSLEWKHLMRAINVNVGGKPREVSEKKEKGAINMLLRGRMMISIVMSLFLVACADSEETDADAEDQEWHTDELTLVVPYDTGGSADRQARALAPVLEEELDVPVLVENREGGAGATGTMAHLQNDPDDGSYIIYQSHPHFDSGIVREAGFEFDDFDFLGKTHESPITLFVNSDSEYDDFESLINTVESNPGEINYGMMPSSWSDITAHVFLDEFNLDARGVPFDGGGPLRTALVSEETEFTFSDIEGMLAGVGDDARGLVVFVSEPSDHDPDMPLANDLMDEMGLDIEFPDMANMRSIQVKSDFREQHPEQWDILVEALENAATSDEFIEWGETQDMNITWSGPEEAHDQLEEAHEVILEYADVIE</sequence>
<dbReference type="InterPro" id="IPR042100">
    <property type="entry name" value="Bug_dom1"/>
</dbReference>
<dbReference type="InterPro" id="IPR005064">
    <property type="entry name" value="BUG"/>
</dbReference>
<evidence type="ECO:0008006" key="4">
    <source>
        <dbReference type="Google" id="ProtNLM"/>
    </source>
</evidence>
<protein>
    <recommendedName>
        <fullName evidence="4">Tripartite tricarboxylate transporter substrate binding protein</fullName>
    </recommendedName>
</protein>
<evidence type="ECO:0000313" key="3">
    <source>
        <dbReference type="Proteomes" id="UP000595823"/>
    </source>
</evidence>
<dbReference type="Pfam" id="PF03401">
    <property type="entry name" value="TctC"/>
    <property type="match status" value="1"/>
</dbReference>
<accession>A0A7T6Z6J8</accession>
<organism evidence="2 3">
    <name type="scientific">Salicibibacter cibarius</name>
    <dbReference type="NCBI Taxonomy" id="2743000"/>
    <lineage>
        <taxon>Bacteria</taxon>
        <taxon>Bacillati</taxon>
        <taxon>Bacillota</taxon>
        <taxon>Bacilli</taxon>
        <taxon>Bacillales</taxon>
        <taxon>Bacillaceae</taxon>
        <taxon>Salicibibacter</taxon>
    </lineage>
</organism>
<dbReference type="AlphaFoldDB" id="A0A7T6Z6J8"/>
<dbReference type="KEGG" id="scia:HUG15_21025"/>
<gene>
    <name evidence="2" type="ORF">HUG15_21025</name>
</gene>
<reference evidence="2 3" key="1">
    <citation type="submission" date="2020-06" db="EMBL/GenBank/DDBJ databases">
        <title>Genomic analysis of Salicibibacter sp. NKC5-3.</title>
        <authorList>
            <person name="Oh Y.J."/>
        </authorList>
    </citation>
    <scope>NUCLEOTIDE SEQUENCE [LARGE SCALE GENOMIC DNA]</scope>
    <source>
        <strain evidence="2 3">NKC5-3</strain>
    </source>
</reference>
<comment type="similarity">
    <text evidence="1">Belongs to the UPF0065 (bug) family.</text>
</comment>
<dbReference type="Proteomes" id="UP000595823">
    <property type="component" value="Chromosome"/>
</dbReference>
<dbReference type="PANTHER" id="PTHR42928:SF5">
    <property type="entry name" value="BLR1237 PROTEIN"/>
    <property type="match status" value="1"/>
</dbReference>